<dbReference type="Proteomes" id="UP000324222">
    <property type="component" value="Unassembled WGS sequence"/>
</dbReference>
<name>A0A5B7IJV7_PORTR</name>
<dbReference type="EMBL" id="VSRR010069308">
    <property type="protein sequence ID" value="MPC85711.1"/>
    <property type="molecule type" value="Genomic_DNA"/>
</dbReference>
<comment type="caution">
    <text evidence="1">The sequence shown here is derived from an EMBL/GenBank/DDBJ whole genome shotgun (WGS) entry which is preliminary data.</text>
</comment>
<dbReference type="AlphaFoldDB" id="A0A5B7IJV7"/>
<accession>A0A5B7IJV7</accession>
<sequence>MVVGGLSCPALPCPALPCPALACPALPCPALPCPALPCPILLCPALHCLPFINRRQRKSLKGLGGLELEEGGKLRWRCWWCLVSLMKLCGCSFFTTFSSGTNFLTGRNEGLGGARSGCLTMTSEAPCSYRQQTR</sequence>
<evidence type="ECO:0000313" key="1">
    <source>
        <dbReference type="EMBL" id="MPC85711.1"/>
    </source>
</evidence>
<reference evidence="1 2" key="1">
    <citation type="submission" date="2019-05" db="EMBL/GenBank/DDBJ databases">
        <title>Another draft genome of Portunus trituberculatus and its Hox gene families provides insights of decapod evolution.</title>
        <authorList>
            <person name="Jeong J.-H."/>
            <person name="Song I."/>
            <person name="Kim S."/>
            <person name="Choi T."/>
            <person name="Kim D."/>
            <person name="Ryu S."/>
            <person name="Kim W."/>
        </authorList>
    </citation>
    <scope>NUCLEOTIDE SEQUENCE [LARGE SCALE GENOMIC DNA]</scope>
    <source>
        <tissue evidence="1">Muscle</tissue>
    </source>
</reference>
<protein>
    <submittedName>
        <fullName evidence="1">RNA-binding protein 12</fullName>
    </submittedName>
</protein>
<evidence type="ECO:0000313" key="2">
    <source>
        <dbReference type="Proteomes" id="UP000324222"/>
    </source>
</evidence>
<gene>
    <name evidence="1" type="primary">Rbm12_1</name>
    <name evidence="1" type="ORF">E2C01_080496</name>
</gene>
<proteinExistence type="predicted"/>
<keyword evidence="2" id="KW-1185">Reference proteome</keyword>
<organism evidence="1 2">
    <name type="scientific">Portunus trituberculatus</name>
    <name type="common">Swimming crab</name>
    <name type="synonym">Neptunus trituberculatus</name>
    <dbReference type="NCBI Taxonomy" id="210409"/>
    <lineage>
        <taxon>Eukaryota</taxon>
        <taxon>Metazoa</taxon>
        <taxon>Ecdysozoa</taxon>
        <taxon>Arthropoda</taxon>
        <taxon>Crustacea</taxon>
        <taxon>Multicrustacea</taxon>
        <taxon>Malacostraca</taxon>
        <taxon>Eumalacostraca</taxon>
        <taxon>Eucarida</taxon>
        <taxon>Decapoda</taxon>
        <taxon>Pleocyemata</taxon>
        <taxon>Brachyura</taxon>
        <taxon>Eubrachyura</taxon>
        <taxon>Portunoidea</taxon>
        <taxon>Portunidae</taxon>
        <taxon>Portuninae</taxon>
        <taxon>Portunus</taxon>
    </lineage>
</organism>